<reference evidence="1" key="1">
    <citation type="submission" date="2020-02" db="EMBL/GenBank/DDBJ databases">
        <authorList>
            <person name="Scholz U."/>
            <person name="Mascher M."/>
            <person name="Fiebig A."/>
        </authorList>
    </citation>
    <scope>NUCLEOTIDE SEQUENCE</scope>
</reference>
<organism evidence="1 2">
    <name type="scientific">Spirodela intermedia</name>
    <name type="common">Intermediate duckweed</name>
    <dbReference type="NCBI Taxonomy" id="51605"/>
    <lineage>
        <taxon>Eukaryota</taxon>
        <taxon>Viridiplantae</taxon>
        <taxon>Streptophyta</taxon>
        <taxon>Embryophyta</taxon>
        <taxon>Tracheophyta</taxon>
        <taxon>Spermatophyta</taxon>
        <taxon>Magnoliopsida</taxon>
        <taxon>Liliopsida</taxon>
        <taxon>Araceae</taxon>
        <taxon>Lemnoideae</taxon>
        <taxon>Spirodela</taxon>
    </lineage>
</organism>
<protein>
    <submittedName>
        <fullName evidence="1">Uncharacterized protein</fullName>
    </submittedName>
</protein>
<gene>
    <name evidence="1" type="ORF">SI8410_11015101</name>
</gene>
<dbReference type="AlphaFoldDB" id="A0A7I8L314"/>
<keyword evidence="2" id="KW-1185">Reference proteome</keyword>
<evidence type="ECO:0000313" key="2">
    <source>
        <dbReference type="Proteomes" id="UP000663760"/>
    </source>
</evidence>
<dbReference type="InterPro" id="IPR045283">
    <property type="entry name" value="AT3G44326-like"/>
</dbReference>
<name>A0A7I8L314_SPIIN</name>
<dbReference type="Proteomes" id="UP000663760">
    <property type="component" value="Chromosome 11"/>
</dbReference>
<dbReference type="InterPro" id="IPR036047">
    <property type="entry name" value="F-box-like_dom_sf"/>
</dbReference>
<accession>A0A7I8L314</accession>
<dbReference type="PANTHER" id="PTHR33736:SF13">
    <property type="entry name" value="OS11G0155100 PROTEIN"/>
    <property type="match status" value="1"/>
</dbReference>
<dbReference type="EMBL" id="LR746274">
    <property type="protein sequence ID" value="CAA7404423.1"/>
    <property type="molecule type" value="Genomic_DNA"/>
</dbReference>
<dbReference type="PANTHER" id="PTHR33736">
    <property type="entry name" value="F-BOX PROTEIN-RELATED"/>
    <property type="match status" value="1"/>
</dbReference>
<sequence>MAAAAAAVEELHTDVLTEVLRRLDGPSLAATSCATSHLCAVAGAQHLWEELCLSTWPSLRLLPPLPRRSHRSFFSDVYTFPSPDGGRRSGEPPALLISAVDLLHEGRPVFSRVVQTNAKGRWFSCSPFRVDALEPTEDGGATPPVPAGVSTEGMTLSWILIDPASGGAVNLSSRSPVSVERQWYTGEILVRFAVVLDGGGAAAIAVVACEEETMQPREVRLTVEDADGMLLNGRESLAVLAAALDGGRQRGGAAGEAESRRQYREYAKRGTARKERRIEHGGGLLELRCVASAAAFLFISLSLSLMTFV</sequence>
<dbReference type="OrthoDB" id="671172at2759"/>
<proteinExistence type="predicted"/>
<dbReference type="SUPFAM" id="SSF81383">
    <property type="entry name" value="F-box domain"/>
    <property type="match status" value="1"/>
</dbReference>
<evidence type="ECO:0000313" key="1">
    <source>
        <dbReference type="EMBL" id="CAA7404423.1"/>
    </source>
</evidence>